<evidence type="ECO:0000313" key="10">
    <source>
        <dbReference type="Ensembl" id="ENSTGEP00000025373.1"/>
    </source>
</evidence>
<comment type="subcellular location">
    <subcellularLocation>
        <location evidence="2">Cytoplasm</location>
    </subcellularLocation>
    <subcellularLocation>
        <location evidence="1">Early endosome</location>
    </subcellularLocation>
</comment>
<evidence type="ECO:0000256" key="6">
    <source>
        <dbReference type="ARBA" id="ARBA00059099"/>
    </source>
</evidence>
<accession>A0A8D2FUI7</accession>
<dbReference type="AlphaFoldDB" id="A0A8D2FUI7"/>
<comment type="subunit">
    <text evidence="7">Interacts with CYTH1 and SNX27.</text>
</comment>
<keyword evidence="11" id="KW-1185">Reference proteome</keyword>
<dbReference type="SUPFAM" id="SSF50156">
    <property type="entry name" value="PDZ domain-like"/>
    <property type="match status" value="1"/>
</dbReference>
<dbReference type="InterPro" id="IPR052122">
    <property type="entry name" value="Intracell_Traff_Signaling_Reg"/>
</dbReference>
<reference evidence="10" key="2">
    <citation type="submission" date="2025-09" db="UniProtKB">
        <authorList>
            <consortium name="Ensembl"/>
        </authorList>
    </citation>
    <scope>IDENTIFICATION</scope>
</reference>
<evidence type="ECO:0000256" key="7">
    <source>
        <dbReference type="ARBA" id="ARBA00062571"/>
    </source>
</evidence>
<comment type="function">
    <text evidence="6">By its binding to cytohesin-1 (CYTH1), it modifies activation of ARFs by CYTH1 and its precise function may be to sequester CYTH1 in the cytoplasm.</text>
</comment>
<dbReference type="PANTHER" id="PTHR15963">
    <property type="entry name" value="GENERAL RECEPTOR FOR PHOSPHOINOSITIDES 1-ASSOCIATED SCAFFOLD PROTEIN-RELATED"/>
    <property type="match status" value="1"/>
</dbReference>
<sequence>MSLQRLLQHSSNGNLADFCAGPAYSSYSTLTGSLTMDDNRRIQMLADTVATLPRGRKQLALTRSSSLSDFSWSQRKLVTVEKQDNETFGFEIQSYRPQNQNACSSEMFTLICKIQEDSPAHCAGLQAGDVLANINGVSTEGFTYKQVVDLIRSSGNLLTFDAAYLFVGNDEQVHFTVDFVLCALGDAANCPSLENMDLDELSLFGPLPGPGPALVDRNRLSSESSCKSWLSSMTMDSEDGYQTCVSEDSSRGAFSRQTSTDDECFIPKEGDDFLRRSSSRRNRSISNTSSGSMSPLWEGNFSSAFGTLPRKSRKGSVRKQLLKFIPGLHRAVEEEESRF</sequence>
<evidence type="ECO:0000256" key="5">
    <source>
        <dbReference type="ARBA" id="ARBA00023054"/>
    </source>
</evidence>
<evidence type="ECO:0000313" key="11">
    <source>
        <dbReference type="Proteomes" id="UP000694411"/>
    </source>
</evidence>
<proteinExistence type="predicted"/>
<dbReference type="InterPro" id="IPR036034">
    <property type="entry name" value="PDZ_sf"/>
</dbReference>
<dbReference type="Pfam" id="PF00595">
    <property type="entry name" value="PDZ"/>
    <property type="match status" value="1"/>
</dbReference>
<dbReference type="CDD" id="cd06713">
    <property type="entry name" value="PDZ_tamalin_CYTIP-like"/>
    <property type="match status" value="1"/>
</dbReference>
<dbReference type="GO" id="GO:0005938">
    <property type="term" value="C:cell cortex"/>
    <property type="evidence" value="ECO:0007669"/>
    <property type="project" value="TreeGrafter"/>
</dbReference>
<dbReference type="Ensembl" id="ENSTGET00000030204.1">
    <property type="protein sequence ID" value="ENSTGEP00000025373.1"/>
    <property type="gene ID" value="ENSTGEG00000020439.1"/>
</dbReference>
<keyword evidence="4" id="KW-0967">Endosome</keyword>
<dbReference type="GO" id="GO:0005769">
    <property type="term" value="C:early endosome"/>
    <property type="evidence" value="ECO:0007669"/>
    <property type="project" value="UniProtKB-SubCell"/>
</dbReference>
<dbReference type="GO" id="GO:0030155">
    <property type="term" value="P:regulation of cell adhesion"/>
    <property type="evidence" value="ECO:0007669"/>
    <property type="project" value="TreeGrafter"/>
</dbReference>
<dbReference type="Proteomes" id="UP000694411">
    <property type="component" value="Unassembled WGS sequence"/>
</dbReference>
<name>A0A8D2FUI7_THEGE</name>
<feature type="domain" description="PDZ" evidence="9">
    <location>
        <begin position="77"/>
        <end position="160"/>
    </location>
</feature>
<organism evidence="10 11">
    <name type="scientific">Theropithecus gelada</name>
    <name type="common">Gelada baboon</name>
    <dbReference type="NCBI Taxonomy" id="9565"/>
    <lineage>
        <taxon>Eukaryota</taxon>
        <taxon>Metazoa</taxon>
        <taxon>Chordata</taxon>
        <taxon>Craniata</taxon>
        <taxon>Vertebrata</taxon>
        <taxon>Euteleostomi</taxon>
        <taxon>Mammalia</taxon>
        <taxon>Eutheria</taxon>
        <taxon>Euarchontoglires</taxon>
        <taxon>Primates</taxon>
        <taxon>Haplorrhini</taxon>
        <taxon>Catarrhini</taxon>
        <taxon>Cercopithecidae</taxon>
        <taxon>Cercopithecinae</taxon>
        <taxon>Theropithecus</taxon>
    </lineage>
</organism>
<dbReference type="PROSITE" id="PS50106">
    <property type="entry name" value="PDZ"/>
    <property type="match status" value="1"/>
</dbReference>
<evidence type="ECO:0000256" key="4">
    <source>
        <dbReference type="ARBA" id="ARBA00022753"/>
    </source>
</evidence>
<evidence type="ECO:0000256" key="2">
    <source>
        <dbReference type="ARBA" id="ARBA00004496"/>
    </source>
</evidence>
<dbReference type="FunFam" id="2.30.42.10:FF:000165">
    <property type="entry name" value="Cytohesin-interacting protein isoform X1"/>
    <property type="match status" value="1"/>
</dbReference>
<keyword evidence="5" id="KW-0175">Coiled coil</keyword>
<dbReference type="Gene3D" id="2.30.42.10">
    <property type="match status" value="1"/>
</dbReference>
<evidence type="ECO:0000259" key="9">
    <source>
        <dbReference type="PROSITE" id="PS50106"/>
    </source>
</evidence>
<evidence type="ECO:0000256" key="8">
    <source>
        <dbReference type="ARBA" id="ARBA00069250"/>
    </source>
</evidence>
<dbReference type="PANTHER" id="PTHR15963:SF1">
    <property type="entry name" value="CYTOHESIN-INTERACTING PROTEIN"/>
    <property type="match status" value="1"/>
</dbReference>
<dbReference type="InterPro" id="IPR001478">
    <property type="entry name" value="PDZ"/>
</dbReference>
<protein>
    <recommendedName>
        <fullName evidence="8">Cytohesin-interacting protein</fullName>
    </recommendedName>
</protein>
<reference evidence="10" key="1">
    <citation type="submission" date="2025-08" db="UniProtKB">
        <authorList>
            <consortium name="Ensembl"/>
        </authorList>
    </citation>
    <scope>IDENTIFICATION</scope>
</reference>
<evidence type="ECO:0000256" key="3">
    <source>
        <dbReference type="ARBA" id="ARBA00022490"/>
    </source>
</evidence>
<keyword evidence="3" id="KW-0963">Cytoplasm</keyword>
<dbReference type="SMART" id="SM00228">
    <property type="entry name" value="PDZ"/>
    <property type="match status" value="1"/>
</dbReference>
<evidence type="ECO:0000256" key="1">
    <source>
        <dbReference type="ARBA" id="ARBA00004412"/>
    </source>
</evidence>